<dbReference type="Gene3D" id="3.40.1350.10">
    <property type="match status" value="1"/>
</dbReference>
<dbReference type="GO" id="GO:0000379">
    <property type="term" value="P:tRNA-type intron splice site recognition and cleavage"/>
    <property type="evidence" value="ECO:0007669"/>
    <property type="project" value="UniProtKB-UniRule"/>
</dbReference>
<dbReference type="InterPro" id="IPR006677">
    <property type="entry name" value="tRNA_intron_Endonuc_cat-like"/>
</dbReference>
<protein>
    <recommendedName>
        <fullName evidence="5">tRNA-splicing endonuclease subunit Sen34</fullName>
        <ecNumber evidence="5">4.6.1.16</ecNumber>
    </recommendedName>
</protein>
<feature type="active site" evidence="6">
    <location>
        <position position="278"/>
    </location>
</feature>
<comment type="caution">
    <text evidence="10">The sequence shown here is derived from an EMBL/GenBank/DDBJ whole genome shotgun (WGS) entry which is preliminary data.</text>
</comment>
<dbReference type="CDD" id="cd22363">
    <property type="entry name" value="tRNA-intron_lyase_C"/>
    <property type="match status" value="1"/>
</dbReference>
<evidence type="ECO:0000256" key="2">
    <source>
        <dbReference type="ARBA" id="ARBA00022694"/>
    </source>
</evidence>
<keyword evidence="10" id="KW-0540">Nuclease</keyword>
<reference evidence="10" key="1">
    <citation type="journal article" date="2020" name="Stud. Mycol.">
        <title>101 Dothideomycetes genomes: a test case for predicting lifestyles and emergence of pathogens.</title>
        <authorList>
            <person name="Haridas S."/>
            <person name="Albert R."/>
            <person name="Binder M."/>
            <person name="Bloem J."/>
            <person name="Labutti K."/>
            <person name="Salamov A."/>
            <person name="Andreopoulos B."/>
            <person name="Baker S."/>
            <person name="Barry K."/>
            <person name="Bills G."/>
            <person name="Bluhm B."/>
            <person name="Cannon C."/>
            <person name="Castanera R."/>
            <person name="Culley D."/>
            <person name="Daum C."/>
            <person name="Ezra D."/>
            <person name="Gonzalez J."/>
            <person name="Henrissat B."/>
            <person name="Kuo A."/>
            <person name="Liang C."/>
            <person name="Lipzen A."/>
            <person name="Lutzoni F."/>
            <person name="Magnuson J."/>
            <person name="Mondo S."/>
            <person name="Nolan M."/>
            <person name="Ohm R."/>
            <person name="Pangilinan J."/>
            <person name="Park H.-J."/>
            <person name="Ramirez L."/>
            <person name="Alfaro M."/>
            <person name="Sun H."/>
            <person name="Tritt A."/>
            <person name="Yoshinaga Y."/>
            <person name="Zwiers L.-H."/>
            <person name="Turgeon B."/>
            <person name="Goodwin S."/>
            <person name="Spatafora J."/>
            <person name="Crous P."/>
            <person name="Grigoriev I."/>
        </authorList>
    </citation>
    <scope>NUCLEOTIDE SEQUENCE</scope>
    <source>
        <strain evidence="10">CBS 101060</strain>
    </source>
</reference>
<dbReference type="PANTHER" id="PTHR13070">
    <property type="entry name" value="TRNA-SPLICING ENDONUCLEASE SUBUNIT SEN34-RELATED"/>
    <property type="match status" value="1"/>
</dbReference>
<feature type="domain" description="tRNA intron endonuclease catalytic" evidence="8">
    <location>
        <begin position="213"/>
        <end position="282"/>
    </location>
</feature>
<comment type="function">
    <text evidence="4">Constitutes one of the two catalytic subunit of the tRNA-splicing endonuclease complex, a complex responsible for identification and cleavage of the splice sites in pre-tRNA. It cleaves pre-tRNA at the 5'- and 3'-splice sites to release the intron. The products are an intron and two tRNA half-molecules bearing 2',3'-cyclic phosphate and 5'-OH termini. There are no conserved sequences at the splice sites, but the intron is invariably located at the same site in the gene, placing the splice sites an invariant distance from the constant structural features of the tRNA body. It probably carries the active site for 3'-splice site cleavage.</text>
</comment>
<keyword evidence="7" id="KW-0175">Coiled coil</keyword>
<dbReference type="InterPro" id="IPR011856">
    <property type="entry name" value="tRNA_endonuc-like_dom_sf"/>
</dbReference>
<dbReference type="Pfam" id="PF01974">
    <property type="entry name" value="tRNA_int_endo"/>
    <property type="match status" value="1"/>
</dbReference>
<sequence>MANTKVQEPFPISCVSHRYLLFDIDTITHVRREYNMCGVLAGTLPTHPQQNVFLGIPCEILPEEARLLVEKGVAYIVDDVVAHKQAVSGLNIAERVAYQKALEKQGVDASKAFQREANERKVKALEREAEKKQRKRMEKGSEQLDVSALSFDAHHDTNELFFEPSPRPSSPAYSTTSVVTKERFFVTPMTSHHLLSPNAPSPSLPLPEVPPSYPLFAHLATQGYFVTPGLRFGCQYTVYPGDPLRYHSHFLANGFSWEEEFDVNDLIGGGRLGTGVKKALMIGGKPTTEHNAKPSDSERAEDGVRAFCIEWAGM</sequence>
<dbReference type="InterPro" id="IPR016690">
    <property type="entry name" value="TSEN34"/>
</dbReference>
<dbReference type="GO" id="GO:0003676">
    <property type="term" value="F:nucleic acid binding"/>
    <property type="evidence" value="ECO:0007669"/>
    <property type="project" value="InterPro"/>
</dbReference>
<keyword evidence="3 5" id="KW-0456">Lyase</keyword>
<evidence type="ECO:0000256" key="7">
    <source>
        <dbReference type="SAM" id="Coils"/>
    </source>
</evidence>
<evidence type="ECO:0000256" key="3">
    <source>
        <dbReference type="ARBA" id="ARBA00023239"/>
    </source>
</evidence>
<gene>
    <name evidence="10" type="ORF">M501DRAFT_839296</name>
</gene>
<evidence type="ECO:0000256" key="6">
    <source>
        <dbReference type="PIRSR" id="PIRSR017250-50"/>
    </source>
</evidence>
<comment type="similarity">
    <text evidence="1 5">Belongs to the tRNA-intron endonuclease family.</text>
</comment>
<dbReference type="EMBL" id="MU006096">
    <property type="protein sequence ID" value="KAF2838875.1"/>
    <property type="molecule type" value="Genomic_DNA"/>
</dbReference>
<accession>A0A9P4VQZ8</accession>
<keyword evidence="11" id="KW-1185">Reference proteome</keyword>
<evidence type="ECO:0000259" key="8">
    <source>
        <dbReference type="Pfam" id="PF01974"/>
    </source>
</evidence>
<dbReference type="InterPro" id="IPR059049">
    <property type="entry name" value="TSEN34_N"/>
</dbReference>
<evidence type="ECO:0000256" key="4">
    <source>
        <dbReference type="ARBA" id="ARBA00059865"/>
    </source>
</evidence>
<dbReference type="PANTHER" id="PTHR13070:SF0">
    <property type="entry name" value="TRNA-SPLICING ENDONUCLEASE SUBUNIT SEN34"/>
    <property type="match status" value="1"/>
</dbReference>
<evidence type="ECO:0000256" key="5">
    <source>
        <dbReference type="PIRNR" id="PIRNR017250"/>
    </source>
</evidence>
<proteinExistence type="inferred from homology"/>
<dbReference type="AlphaFoldDB" id="A0A9P4VQZ8"/>
<feature type="coiled-coil region" evidence="7">
    <location>
        <begin position="115"/>
        <end position="142"/>
    </location>
</feature>
<evidence type="ECO:0000313" key="10">
    <source>
        <dbReference type="EMBL" id="KAF2838875.1"/>
    </source>
</evidence>
<organism evidence="10 11">
    <name type="scientific">Patellaria atrata CBS 101060</name>
    <dbReference type="NCBI Taxonomy" id="1346257"/>
    <lineage>
        <taxon>Eukaryota</taxon>
        <taxon>Fungi</taxon>
        <taxon>Dikarya</taxon>
        <taxon>Ascomycota</taxon>
        <taxon>Pezizomycotina</taxon>
        <taxon>Dothideomycetes</taxon>
        <taxon>Dothideomycetes incertae sedis</taxon>
        <taxon>Patellariales</taxon>
        <taxon>Patellariaceae</taxon>
        <taxon>Patellaria</taxon>
    </lineage>
</organism>
<keyword evidence="10" id="KW-0378">Hydrolase</keyword>
<feature type="domain" description="TSEN34 N-terminal" evidence="9">
    <location>
        <begin position="11"/>
        <end position="79"/>
    </location>
</feature>
<evidence type="ECO:0000256" key="1">
    <source>
        <dbReference type="ARBA" id="ARBA00008078"/>
    </source>
</evidence>
<feature type="active site" evidence="6">
    <location>
        <position position="239"/>
    </location>
</feature>
<dbReference type="Proteomes" id="UP000799429">
    <property type="component" value="Unassembled WGS sequence"/>
</dbReference>
<evidence type="ECO:0000313" key="11">
    <source>
        <dbReference type="Proteomes" id="UP000799429"/>
    </source>
</evidence>
<dbReference type="OrthoDB" id="48041at2759"/>
<dbReference type="GO" id="GO:0000213">
    <property type="term" value="F:tRNA-intron lyase activity"/>
    <property type="evidence" value="ECO:0007669"/>
    <property type="project" value="UniProtKB-UniRule"/>
</dbReference>
<dbReference type="Pfam" id="PF26577">
    <property type="entry name" value="TSEN34_N"/>
    <property type="match status" value="1"/>
</dbReference>
<dbReference type="SUPFAM" id="SSF53032">
    <property type="entry name" value="tRNA-intron endonuclease catalytic domain-like"/>
    <property type="match status" value="1"/>
</dbReference>
<dbReference type="InterPro" id="IPR036167">
    <property type="entry name" value="tRNA_intron_Endo_cat-like_sf"/>
</dbReference>
<dbReference type="EC" id="4.6.1.16" evidence="5"/>
<dbReference type="GO" id="GO:0000214">
    <property type="term" value="C:tRNA-intron endonuclease complex"/>
    <property type="evidence" value="ECO:0007669"/>
    <property type="project" value="UniProtKB-UniRule"/>
</dbReference>
<evidence type="ECO:0000259" key="9">
    <source>
        <dbReference type="Pfam" id="PF26577"/>
    </source>
</evidence>
<feature type="active site" evidence="6">
    <location>
        <position position="247"/>
    </location>
</feature>
<keyword evidence="2 5" id="KW-0819">tRNA processing</keyword>
<name>A0A9P4VQZ8_9PEZI</name>
<dbReference type="FunFam" id="3.40.1350.10:FF:000008">
    <property type="entry name" value="tRNA-splicing endonuclease subunit Sen34"/>
    <property type="match status" value="1"/>
</dbReference>
<dbReference type="PIRSF" id="PIRSF017250">
    <property type="entry name" value="tRNA_splic_SEN34"/>
    <property type="match status" value="1"/>
</dbReference>
<keyword evidence="10" id="KW-0255">Endonuclease</keyword>